<accession>A0A6M5CAV5</accession>
<keyword evidence="2" id="KW-1185">Reference proteome</keyword>
<dbReference type="Proteomes" id="UP000504733">
    <property type="component" value="Segment"/>
</dbReference>
<evidence type="ECO:0000313" key="2">
    <source>
        <dbReference type="Proteomes" id="UP000504733"/>
    </source>
</evidence>
<proteinExistence type="predicted"/>
<dbReference type="EMBL" id="MT360681">
    <property type="protein sequence ID" value="QJT70575.1"/>
    <property type="molecule type" value="Genomic_DNA"/>
</dbReference>
<evidence type="ECO:0000313" key="1">
    <source>
        <dbReference type="EMBL" id="QJT70575.1"/>
    </source>
</evidence>
<organism evidence="1 2">
    <name type="scientific">Shigella phage 2019SD1</name>
    <dbReference type="NCBI Taxonomy" id="2848074"/>
    <lineage>
        <taxon>Viruses</taxon>
        <taxon>Duplodnaviria</taxon>
        <taxon>Heunggongvirae</taxon>
        <taxon>Uroviricota</taxon>
        <taxon>Caudoviricetes</taxon>
        <taxon>Drexlerviridae</taxon>
        <taxon>Tempevirinae</taxon>
        <taxon>Hanrivervirus</taxon>
        <taxon>Hanrivervirus hv2019SD1</taxon>
    </lineage>
</organism>
<sequence length="38" mass="4405">MPNESPYSDILVTLSFFEMLFARDLVIYKGAFNCFVLI</sequence>
<reference evidence="1 2" key="1">
    <citation type="submission" date="2020-04" db="EMBL/GenBank/DDBJ databases">
        <authorList>
            <person name="Kumar P."/>
            <person name="Meghvansi M.K."/>
            <person name="Kamboj D.V."/>
        </authorList>
    </citation>
    <scope>NUCLEOTIDE SEQUENCE [LARGE SCALE GENOMIC DNA]</scope>
</reference>
<name>A0A6M5CAV5_9CAUD</name>
<gene>
    <name evidence="1" type="ORF">SD1_46</name>
</gene>
<protein>
    <submittedName>
        <fullName evidence="1">Uncharacterized protein</fullName>
    </submittedName>
</protein>